<protein>
    <recommendedName>
        <fullName evidence="8">Serine/threonine-protein kinase PLK</fullName>
        <ecNumber evidence="8">2.7.11.21</ecNumber>
    </recommendedName>
    <alternativeName>
        <fullName evidence="8">Polo-like kinase</fullName>
    </alternativeName>
</protein>
<dbReference type="InterPro" id="IPR000719">
    <property type="entry name" value="Prot_kinase_dom"/>
</dbReference>
<feature type="domain" description="Protein kinase" evidence="9">
    <location>
        <begin position="9"/>
        <end position="264"/>
    </location>
</feature>
<proteinExistence type="inferred from homology"/>
<dbReference type="FunFam" id="3.30.200.20:FF:000091">
    <property type="entry name" value="Serine/threonine-protein kinase PLK"/>
    <property type="match status" value="1"/>
</dbReference>
<dbReference type="PANTHER" id="PTHR24345">
    <property type="entry name" value="SERINE/THREONINE-PROTEIN KINASE PLK"/>
    <property type="match status" value="1"/>
</dbReference>
<feature type="domain" description="POLO box" evidence="10">
    <location>
        <begin position="401"/>
        <end position="482"/>
    </location>
</feature>
<dbReference type="eggNOG" id="KOG0575">
    <property type="taxonomic scope" value="Eukaryota"/>
</dbReference>
<dbReference type="SUPFAM" id="SSF56112">
    <property type="entry name" value="Protein kinase-like (PK-like)"/>
    <property type="match status" value="1"/>
</dbReference>
<dbReference type="SMART" id="SM00220">
    <property type="entry name" value="S_TKc"/>
    <property type="match status" value="1"/>
</dbReference>
<accession>G0QUB8</accession>
<evidence type="ECO:0000256" key="8">
    <source>
        <dbReference type="RuleBase" id="RU361162"/>
    </source>
</evidence>
<dbReference type="EMBL" id="GL983907">
    <property type="protein sequence ID" value="EGR31190.1"/>
    <property type="molecule type" value="Genomic_DNA"/>
</dbReference>
<evidence type="ECO:0000256" key="6">
    <source>
        <dbReference type="ARBA" id="ARBA00022840"/>
    </source>
</evidence>
<dbReference type="InterPro" id="IPR011009">
    <property type="entry name" value="Kinase-like_dom_sf"/>
</dbReference>
<evidence type="ECO:0000259" key="10">
    <source>
        <dbReference type="PROSITE" id="PS50078"/>
    </source>
</evidence>
<comment type="catalytic activity">
    <reaction evidence="8">
        <text>L-threonyl-[protein] + ATP = O-phospho-L-threonyl-[protein] + ADP + H(+)</text>
        <dbReference type="Rhea" id="RHEA:46608"/>
        <dbReference type="Rhea" id="RHEA-COMP:11060"/>
        <dbReference type="Rhea" id="RHEA-COMP:11605"/>
        <dbReference type="ChEBI" id="CHEBI:15378"/>
        <dbReference type="ChEBI" id="CHEBI:30013"/>
        <dbReference type="ChEBI" id="CHEBI:30616"/>
        <dbReference type="ChEBI" id="CHEBI:61977"/>
        <dbReference type="ChEBI" id="CHEBI:456216"/>
        <dbReference type="EC" id="2.7.11.21"/>
    </reaction>
</comment>
<dbReference type="PROSITE" id="PS50078">
    <property type="entry name" value="POLO_BOX"/>
    <property type="match status" value="2"/>
</dbReference>
<dbReference type="RefSeq" id="XP_004034676.1">
    <property type="nucleotide sequence ID" value="XM_004034628.1"/>
</dbReference>
<dbReference type="PROSITE" id="PS00108">
    <property type="entry name" value="PROTEIN_KINASE_ST"/>
    <property type="match status" value="1"/>
</dbReference>
<dbReference type="GO" id="GO:0004674">
    <property type="term" value="F:protein serine/threonine kinase activity"/>
    <property type="evidence" value="ECO:0007669"/>
    <property type="project" value="UniProtKB-KW"/>
</dbReference>
<dbReference type="GeneID" id="14907319"/>
<dbReference type="Pfam" id="PF00069">
    <property type="entry name" value="Pkinase"/>
    <property type="match status" value="1"/>
</dbReference>
<dbReference type="Gene3D" id="1.10.510.10">
    <property type="entry name" value="Transferase(Phosphotransferase) domain 1"/>
    <property type="match status" value="1"/>
</dbReference>
<evidence type="ECO:0000256" key="7">
    <source>
        <dbReference type="PROSITE-ProRule" id="PRU10141"/>
    </source>
</evidence>
<feature type="binding site" evidence="7">
    <location>
        <position position="38"/>
    </location>
    <ligand>
        <name>ATP</name>
        <dbReference type="ChEBI" id="CHEBI:30616"/>
    </ligand>
</feature>
<keyword evidence="2 8" id="KW-0808">Transferase</keyword>
<evidence type="ECO:0000256" key="5">
    <source>
        <dbReference type="ARBA" id="ARBA00022777"/>
    </source>
</evidence>
<keyword evidence="1 8" id="KW-0723">Serine/threonine-protein kinase</keyword>
<dbReference type="PANTHER" id="PTHR24345:SF0">
    <property type="entry name" value="CELL CYCLE SERINE_THREONINE-PROTEIN KINASE CDC5_MSD2"/>
    <property type="match status" value="1"/>
</dbReference>
<evidence type="ECO:0000256" key="4">
    <source>
        <dbReference type="ARBA" id="ARBA00022741"/>
    </source>
</evidence>
<evidence type="ECO:0000256" key="2">
    <source>
        <dbReference type="ARBA" id="ARBA00022679"/>
    </source>
</evidence>
<dbReference type="Gene3D" id="3.30.1120.30">
    <property type="entry name" value="POLO box domain"/>
    <property type="match status" value="2"/>
</dbReference>
<dbReference type="InterPro" id="IPR033701">
    <property type="entry name" value="POLO_box_1"/>
</dbReference>
<keyword evidence="6 7" id="KW-0067">ATP-binding</keyword>
<keyword evidence="4 7" id="KW-0547">Nucleotide-binding</keyword>
<name>G0QUB8_ICHMU</name>
<feature type="non-terminal residue" evidence="11">
    <location>
        <position position="1"/>
    </location>
</feature>
<dbReference type="EC" id="2.7.11.21" evidence="8"/>
<dbReference type="Pfam" id="PF00659">
    <property type="entry name" value="POLO_box"/>
    <property type="match status" value="2"/>
</dbReference>
<reference evidence="11 12" key="1">
    <citation type="submission" date="2011-07" db="EMBL/GenBank/DDBJ databases">
        <authorList>
            <person name="Coyne R."/>
            <person name="Brami D."/>
            <person name="Johnson J."/>
            <person name="Hostetler J."/>
            <person name="Hannick L."/>
            <person name="Clark T."/>
            <person name="Cassidy-Hanley D."/>
            <person name="Inman J."/>
        </authorList>
    </citation>
    <scope>NUCLEOTIDE SEQUENCE [LARGE SCALE GENOMIC DNA]</scope>
    <source>
        <strain evidence="11 12">G5</strain>
    </source>
</reference>
<dbReference type="OMA" id="NMPESDH"/>
<dbReference type="FunFam" id="1.10.510.10:FF:001669">
    <property type="entry name" value="Serine/threonine-protein kinase"/>
    <property type="match status" value="1"/>
</dbReference>
<evidence type="ECO:0000313" key="11">
    <source>
        <dbReference type="EMBL" id="EGR31190.1"/>
    </source>
</evidence>
<dbReference type="FunFam" id="3.30.1120.30:FF:000013">
    <property type="entry name" value="Serine/threonine-protein kinase PLK"/>
    <property type="match status" value="1"/>
</dbReference>
<dbReference type="PROSITE" id="PS50011">
    <property type="entry name" value="PROTEIN_KINASE_DOM"/>
    <property type="match status" value="1"/>
</dbReference>
<dbReference type="AlphaFoldDB" id="G0QUB8"/>
<dbReference type="CDD" id="cd13118">
    <property type="entry name" value="POLO_box_1"/>
    <property type="match status" value="1"/>
</dbReference>
<dbReference type="Proteomes" id="UP000008983">
    <property type="component" value="Unassembled WGS sequence"/>
</dbReference>
<dbReference type="InterPro" id="IPR036947">
    <property type="entry name" value="POLO_box_dom_sf"/>
</dbReference>
<dbReference type="STRING" id="857967.G0QUB8"/>
<dbReference type="SUPFAM" id="SSF82615">
    <property type="entry name" value="Polo-box domain"/>
    <property type="match status" value="2"/>
</dbReference>
<keyword evidence="12" id="KW-1185">Reference proteome</keyword>
<dbReference type="CDD" id="cd14099">
    <property type="entry name" value="STKc_PLK"/>
    <property type="match status" value="1"/>
</dbReference>
<dbReference type="Gene3D" id="3.30.200.20">
    <property type="entry name" value="Phosphorylase Kinase, domain 1"/>
    <property type="match status" value="1"/>
</dbReference>
<dbReference type="InterPro" id="IPR033695">
    <property type="entry name" value="POLO_box_2"/>
</dbReference>
<dbReference type="OrthoDB" id="408964at2759"/>
<evidence type="ECO:0000256" key="1">
    <source>
        <dbReference type="ARBA" id="ARBA00022527"/>
    </source>
</evidence>
<dbReference type="InterPro" id="IPR000959">
    <property type="entry name" value="POLO_box_dom"/>
</dbReference>
<evidence type="ECO:0000256" key="3">
    <source>
        <dbReference type="ARBA" id="ARBA00022737"/>
    </source>
</evidence>
<feature type="domain" description="POLO box" evidence="10">
    <location>
        <begin position="504"/>
        <end position="584"/>
    </location>
</feature>
<evidence type="ECO:0000313" key="12">
    <source>
        <dbReference type="Proteomes" id="UP000008983"/>
    </source>
</evidence>
<keyword evidence="5 8" id="KW-0418">Kinase</keyword>
<dbReference type="GO" id="GO:0005524">
    <property type="term" value="F:ATP binding"/>
    <property type="evidence" value="ECO:0007669"/>
    <property type="project" value="UniProtKB-UniRule"/>
</dbReference>
<dbReference type="InParanoid" id="G0QUB8"/>
<comment type="similarity">
    <text evidence="8">Belongs to the protein kinase superfamily. Ser/Thr protein kinase family. CDC5/Polo subfamily.</text>
</comment>
<organism evidence="11 12">
    <name type="scientific">Ichthyophthirius multifiliis</name>
    <name type="common">White spot disease agent</name>
    <name type="synonym">Ich</name>
    <dbReference type="NCBI Taxonomy" id="5932"/>
    <lineage>
        <taxon>Eukaryota</taxon>
        <taxon>Sar</taxon>
        <taxon>Alveolata</taxon>
        <taxon>Ciliophora</taxon>
        <taxon>Intramacronucleata</taxon>
        <taxon>Oligohymenophorea</taxon>
        <taxon>Hymenostomatida</taxon>
        <taxon>Ophryoglenina</taxon>
        <taxon>Ichthyophthirius</taxon>
    </lineage>
</organism>
<dbReference type="CDD" id="cd13117">
    <property type="entry name" value="POLO_box_2"/>
    <property type="match status" value="1"/>
</dbReference>
<dbReference type="InterPro" id="IPR008271">
    <property type="entry name" value="Ser/Thr_kinase_AS"/>
</dbReference>
<evidence type="ECO:0000259" key="9">
    <source>
        <dbReference type="PROSITE" id="PS50011"/>
    </source>
</evidence>
<dbReference type="GO" id="GO:0005634">
    <property type="term" value="C:nucleus"/>
    <property type="evidence" value="ECO:0007669"/>
    <property type="project" value="TreeGrafter"/>
</dbReference>
<dbReference type="InterPro" id="IPR017441">
    <property type="entry name" value="Protein_kinase_ATP_BS"/>
</dbReference>
<keyword evidence="3" id="KW-0677">Repeat</keyword>
<sequence>NGDTTIKKYEKGQLLGKGGFAKCFQILNLETKKIMAAKIIPKNTLVKNRARQKLISEIKIHKSLHHIHIVKFEHVFEDNENIYILLELCPHQTLNELIKRRKRLTELEAQCYIVQIVSALKYLHQNLVIHRDLKLGNLFIGEKMEVKLGDFGLATKLEFPGEKKRTICGTPNYIAPEILDGKVGHSYEVDIWSLGVIIYTLLIGKPPFETSDVKTTYKKIKQNNYSFPDHITIAPNAKNLIQIILVEDPTKRPSLDEILAHPFINNGVNVPRVLPVQTLQNPPDSSFLKQYTSNNQSQQRQSQQLGNTELLYNSSRIPPINKEIQAQQQQQQGGLQKCQTASNILQKMPALDQQLDKRDSQLGNNMFSSNANLQIKSTGFDRMMENNNQIPLDIKSNNNVWVCQHVDYSSKYGLGYMLSNGCAGVLFNDNTKIVTDHKGVNFEYIQKVDNTDIIQQHLISDYPKDLKKKVTLLQHFRNYLMSEIQKNNVILNRNNESNSSNSVYLKKWMKTRHAIMFRLSNKIVQVQFADKTEIILNSTEKIVIYFNKKGEKTHYPLADAMYSTNQEMTKRLKYTKEILTHLLANNMKGQQQIQQQEQNIQGQDDIFKDQKI</sequence>
<gene>
    <name evidence="11" type="ORF">IMG5_116160</name>
</gene>
<dbReference type="PROSITE" id="PS00107">
    <property type="entry name" value="PROTEIN_KINASE_ATP"/>
    <property type="match status" value="1"/>
</dbReference>